<keyword evidence="5" id="KW-1185">Reference proteome</keyword>
<protein>
    <recommendedName>
        <fullName evidence="3">Integrase catalytic domain-containing protein</fullName>
    </recommendedName>
</protein>
<dbReference type="Pfam" id="PF13976">
    <property type="entry name" value="gag_pre-integrs"/>
    <property type="match status" value="1"/>
</dbReference>
<feature type="domain" description="Integrase catalytic" evidence="3">
    <location>
        <begin position="526"/>
        <end position="692"/>
    </location>
</feature>
<dbReference type="GO" id="GO:0006508">
    <property type="term" value="P:proteolysis"/>
    <property type="evidence" value="ECO:0007669"/>
    <property type="project" value="UniProtKB-KW"/>
</dbReference>
<dbReference type="PANTHER" id="PTHR42648">
    <property type="entry name" value="TRANSPOSASE, PUTATIVE-RELATED"/>
    <property type="match status" value="1"/>
</dbReference>
<dbReference type="InterPro" id="IPR039537">
    <property type="entry name" value="Retrotran_Ty1/copia-like"/>
</dbReference>
<evidence type="ECO:0000313" key="5">
    <source>
        <dbReference type="Proteomes" id="UP000829196"/>
    </source>
</evidence>
<dbReference type="InterPro" id="IPR012337">
    <property type="entry name" value="RNaseH-like_sf"/>
</dbReference>
<dbReference type="InterPro" id="IPR001584">
    <property type="entry name" value="Integrase_cat-core"/>
</dbReference>
<dbReference type="OrthoDB" id="684929at2759"/>
<comment type="caution">
    <text evidence="4">The sequence shown here is derived from an EMBL/GenBank/DDBJ whole genome shotgun (WGS) entry which is preliminary data.</text>
</comment>
<dbReference type="Pfam" id="PF22936">
    <property type="entry name" value="Pol_BBD"/>
    <property type="match status" value="1"/>
</dbReference>
<keyword evidence="1" id="KW-0645">Protease</keyword>
<dbReference type="AlphaFoldDB" id="A0A8T3AKW3"/>
<dbReference type="PROSITE" id="PS50994">
    <property type="entry name" value="INTEGRASE"/>
    <property type="match status" value="1"/>
</dbReference>
<proteinExistence type="predicted"/>
<keyword evidence="1" id="KW-0378">Hydrolase</keyword>
<organism evidence="4 5">
    <name type="scientific">Dendrobium nobile</name>
    <name type="common">Orchid</name>
    <dbReference type="NCBI Taxonomy" id="94219"/>
    <lineage>
        <taxon>Eukaryota</taxon>
        <taxon>Viridiplantae</taxon>
        <taxon>Streptophyta</taxon>
        <taxon>Embryophyta</taxon>
        <taxon>Tracheophyta</taxon>
        <taxon>Spermatophyta</taxon>
        <taxon>Magnoliopsida</taxon>
        <taxon>Liliopsida</taxon>
        <taxon>Asparagales</taxon>
        <taxon>Orchidaceae</taxon>
        <taxon>Epidendroideae</taxon>
        <taxon>Malaxideae</taxon>
        <taxon>Dendrobiinae</taxon>
        <taxon>Dendrobium</taxon>
    </lineage>
</organism>
<sequence length="709" mass="79049">MASQESSSPVPATSSLSATMAEISIPSSLKFLMSNLKHIVSTSLTNENYPIWRLQVFKLFSANGFEGYLTGTVIQPVASESNAADLRLWKLVDQNLVSALLSTISAPVLPYILSLSTAHEIWLTLENRLQPTNRSRVIQLKNELHHVQMKELTMTQYLAQIKAIVDNIAASGGHVDVEDVILHTLNGLPSIYNPFKSAIRTTQQPVSLDTLYSLLCSEEINLQIEQQKEVPPPSDHTALWTVRSNTTRGRFSSRSRGRGAPFRTSSPGLISPHPQNYNNNRLPTPAAARPTCQICGKLGHVALNCWHRCNMQYAPTTSTGNPRAFLTNSNSNLNAPVTEWVLDSSASSHLTSDATHLQHSTPYSGSDTVSVASGSTLPIHHTGQGLLPLPDTNRKLHLQNLLHVPLLSHNLLSIHKLTSDNNCSILFDAHGFLIKDLSDNSILLRGCSRDGLYPVQTTYCSSPQALHSTVSSCEPWHARLGHPNIRILQFLSSVVPTICTPPSSFICTSCNVAKSHKLPFNSSTSNVLQPFQLIHSDVWGPAPVSSFNGFRYYILFIDDHTRYTWLYLMHSKDESFSKFQHFHQLIKNSFNKSIQTIRTDGGGEYTSHLFRTYLNKHGITHQFSCPYTPEQNGLAERKHRHLLEMTRALLHTAHLPQIFWAEALLTSTYLINILPTKACRLQIPFQQLHGSFEDLWLSMLPVASTPFQR</sequence>
<dbReference type="Pfam" id="PF00665">
    <property type="entry name" value="rve"/>
    <property type="match status" value="1"/>
</dbReference>
<feature type="region of interest" description="Disordered" evidence="2">
    <location>
        <begin position="227"/>
        <end position="282"/>
    </location>
</feature>
<dbReference type="PANTHER" id="PTHR42648:SF26">
    <property type="entry name" value="INTEGRASE CATALYTIC DOMAIN-CONTAINING PROTEIN"/>
    <property type="match status" value="1"/>
</dbReference>
<evidence type="ECO:0000313" key="4">
    <source>
        <dbReference type="EMBL" id="KAI0496462.1"/>
    </source>
</evidence>
<dbReference type="SUPFAM" id="SSF53098">
    <property type="entry name" value="Ribonuclease H-like"/>
    <property type="match status" value="1"/>
</dbReference>
<dbReference type="Proteomes" id="UP000829196">
    <property type="component" value="Unassembled WGS sequence"/>
</dbReference>
<dbReference type="GO" id="GO:0003676">
    <property type="term" value="F:nucleic acid binding"/>
    <property type="evidence" value="ECO:0007669"/>
    <property type="project" value="InterPro"/>
</dbReference>
<reference evidence="4" key="1">
    <citation type="journal article" date="2022" name="Front. Genet.">
        <title>Chromosome-Scale Assembly of the Dendrobium nobile Genome Provides Insights Into the Molecular Mechanism of the Biosynthesis of the Medicinal Active Ingredient of Dendrobium.</title>
        <authorList>
            <person name="Xu Q."/>
            <person name="Niu S.-C."/>
            <person name="Li K.-L."/>
            <person name="Zheng P.-J."/>
            <person name="Zhang X.-J."/>
            <person name="Jia Y."/>
            <person name="Liu Y."/>
            <person name="Niu Y.-X."/>
            <person name="Yu L.-H."/>
            <person name="Chen D.-F."/>
            <person name="Zhang G.-Q."/>
        </authorList>
    </citation>
    <scope>NUCLEOTIDE SEQUENCE</scope>
    <source>
        <tissue evidence="4">Leaf</tissue>
    </source>
</reference>
<dbReference type="InterPro" id="IPR054722">
    <property type="entry name" value="PolX-like_BBD"/>
</dbReference>
<evidence type="ECO:0000256" key="1">
    <source>
        <dbReference type="ARBA" id="ARBA00022670"/>
    </source>
</evidence>
<evidence type="ECO:0000256" key="2">
    <source>
        <dbReference type="SAM" id="MobiDB-lite"/>
    </source>
</evidence>
<dbReference type="Gene3D" id="3.30.420.10">
    <property type="entry name" value="Ribonuclease H-like superfamily/Ribonuclease H"/>
    <property type="match status" value="1"/>
</dbReference>
<dbReference type="InterPro" id="IPR036397">
    <property type="entry name" value="RNaseH_sf"/>
</dbReference>
<dbReference type="GO" id="GO:0015074">
    <property type="term" value="P:DNA integration"/>
    <property type="evidence" value="ECO:0007669"/>
    <property type="project" value="InterPro"/>
</dbReference>
<dbReference type="InterPro" id="IPR025724">
    <property type="entry name" value="GAG-pre-integrase_dom"/>
</dbReference>
<dbReference type="GO" id="GO:0008233">
    <property type="term" value="F:peptidase activity"/>
    <property type="evidence" value="ECO:0007669"/>
    <property type="project" value="UniProtKB-KW"/>
</dbReference>
<accession>A0A8T3AKW3</accession>
<name>A0A8T3AKW3_DENNO</name>
<gene>
    <name evidence="4" type="ORF">KFK09_022779</name>
</gene>
<dbReference type="EMBL" id="JAGYWB010000016">
    <property type="protein sequence ID" value="KAI0496462.1"/>
    <property type="molecule type" value="Genomic_DNA"/>
</dbReference>
<dbReference type="Pfam" id="PF14223">
    <property type="entry name" value="Retrotran_gag_2"/>
    <property type="match status" value="1"/>
</dbReference>
<feature type="compositionally biased region" description="Polar residues" evidence="2">
    <location>
        <begin position="263"/>
        <end position="282"/>
    </location>
</feature>
<evidence type="ECO:0000259" key="3">
    <source>
        <dbReference type="PROSITE" id="PS50994"/>
    </source>
</evidence>